<reference evidence="2 3" key="1">
    <citation type="submission" date="2015-06" db="EMBL/GenBank/DDBJ databases">
        <title>Expansion of signal transduction pathways in fungi by whole-genome duplication.</title>
        <authorList>
            <consortium name="DOE Joint Genome Institute"/>
            <person name="Corrochano L.M."/>
            <person name="Kuo A."/>
            <person name="Marcet-Houben M."/>
            <person name="Polaino S."/>
            <person name="Salamov A."/>
            <person name="Villalobos J.M."/>
            <person name="Alvarez M.I."/>
            <person name="Avalos J."/>
            <person name="Benito E.P."/>
            <person name="Benoit I."/>
            <person name="Burger G."/>
            <person name="Camino L.P."/>
            <person name="Canovas D."/>
            <person name="Cerda-Olmedo E."/>
            <person name="Cheng J.-F."/>
            <person name="Dominguez A."/>
            <person name="Elias M."/>
            <person name="Eslava A.P."/>
            <person name="Glaser F."/>
            <person name="Grimwood J."/>
            <person name="Gutierrez G."/>
            <person name="Heitman J."/>
            <person name="Henrissat B."/>
            <person name="Iturriaga E.A."/>
            <person name="Lang B.F."/>
            <person name="Lavin J.L."/>
            <person name="Lee S."/>
            <person name="Li W."/>
            <person name="Lindquist E."/>
            <person name="Lopez-Garcia S."/>
            <person name="Luque E.M."/>
            <person name="Marcos A.T."/>
            <person name="Martin J."/>
            <person name="Mccluskey K."/>
            <person name="Medina H.R."/>
            <person name="Miralles-Duran A."/>
            <person name="Miyazaki A."/>
            <person name="Munoz-Torres E."/>
            <person name="Oguiza J.A."/>
            <person name="Ohm R."/>
            <person name="Olmedo M."/>
            <person name="Orejas M."/>
            <person name="Ortiz-Castellanos L."/>
            <person name="Pisabarro A.G."/>
            <person name="Rodriguez-Romero J."/>
            <person name="Ruiz-Herrera J."/>
            <person name="Ruiz-Vazquez R."/>
            <person name="Sanz C."/>
            <person name="Schackwitz W."/>
            <person name="Schmutz J."/>
            <person name="Shahriari M."/>
            <person name="Shelest E."/>
            <person name="Silva-Franco F."/>
            <person name="Soanes D."/>
            <person name="Syed K."/>
            <person name="Tagua V.G."/>
            <person name="Talbot N.J."/>
            <person name="Thon M."/>
            <person name="De Vries R.P."/>
            <person name="Wiebenga A."/>
            <person name="Yadav J.S."/>
            <person name="Braun E.L."/>
            <person name="Baker S."/>
            <person name="Garre V."/>
            <person name="Horwitz B."/>
            <person name="Torres-Martinez S."/>
            <person name="Idnurm A."/>
            <person name="Herrera-Estrella A."/>
            <person name="Gabaldon T."/>
            <person name="Grigoriev I.V."/>
        </authorList>
    </citation>
    <scope>NUCLEOTIDE SEQUENCE [LARGE SCALE GENOMIC DNA]</scope>
    <source>
        <strain evidence="2 3">CBS 277.49</strain>
    </source>
</reference>
<name>A0A168J4P1_MUCCL</name>
<organism evidence="2 3">
    <name type="scientific">Mucor lusitanicus CBS 277.49</name>
    <dbReference type="NCBI Taxonomy" id="747725"/>
    <lineage>
        <taxon>Eukaryota</taxon>
        <taxon>Fungi</taxon>
        <taxon>Fungi incertae sedis</taxon>
        <taxon>Mucoromycota</taxon>
        <taxon>Mucoromycotina</taxon>
        <taxon>Mucoromycetes</taxon>
        <taxon>Mucorales</taxon>
        <taxon>Mucorineae</taxon>
        <taxon>Mucoraceae</taxon>
        <taxon>Mucor</taxon>
    </lineage>
</organism>
<gene>
    <name evidence="2" type="ORF">MUCCIDRAFT_112155</name>
</gene>
<dbReference type="VEuPathDB" id="FungiDB:MUCCIDRAFT_112155"/>
<feature type="region of interest" description="Disordered" evidence="1">
    <location>
        <begin position="78"/>
        <end position="106"/>
    </location>
</feature>
<evidence type="ECO:0000313" key="3">
    <source>
        <dbReference type="Proteomes" id="UP000077051"/>
    </source>
</evidence>
<evidence type="ECO:0000313" key="2">
    <source>
        <dbReference type="EMBL" id="OAD00743.1"/>
    </source>
</evidence>
<proteinExistence type="predicted"/>
<sequence length="106" mass="12525">MTNSSKQELLEKALEKHVQKRRERSQRLTAKLECLNEFYKRNSIIKGGLFSDMQLGLLKLKMDIMAYKTPQAKLLKSIKQNRRRLLRNKENNKKKLTKSSQEQSDC</sequence>
<evidence type="ECO:0000256" key="1">
    <source>
        <dbReference type="SAM" id="MobiDB-lite"/>
    </source>
</evidence>
<dbReference type="Proteomes" id="UP000077051">
    <property type="component" value="Unassembled WGS sequence"/>
</dbReference>
<protein>
    <submittedName>
        <fullName evidence="2">Uncharacterized protein</fullName>
    </submittedName>
</protein>
<comment type="caution">
    <text evidence="2">The sequence shown here is derived from an EMBL/GenBank/DDBJ whole genome shotgun (WGS) entry which is preliminary data.</text>
</comment>
<dbReference type="AlphaFoldDB" id="A0A168J4P1"/>
<dbReference type="EMBL" id="AMYB01000006">
    <property type="protein sequence ID" value="OAD00743.1"/>
    <property type="molecule type" value="Genomic_DNA"/>
</dbReference>
<dbReference type="OrthoDB" id="10478722at2759"/>
<accession>A0A168J4P1</accession>
<keyword evidence="3" id="KW-1185">Reference proteome</keyword>